<keyword evidence="3" id="KW-1185">Reference proteome</keyword>
<evidence type="ECO:0000313" key="2">
    <source>
        <dbReference type="EMBL" id="KWX80626.1"/>
    </source>
</evidence>
<comment type="caution">
    <text evidence="2">The sequence shown here is derived from an EMBL/GenBank/DDBJ whole genome shotgun (WGS) entry which is preliminary data.</text>
</comment>
<evidence type="ECO:0000313" key="3">
    <source>
        <dbReference type="Proteomes" id="UP000070475"/>
    </source>
</evidence>
<evidence type="ECO:0000256" key="1">
    <source>
        <dbReference type="SAM" id="SignalP"/>
    </source>
</evidence>
<gene>
    <name evidence="2" type="ORF">AMQ84_03100</name>
</gene>
<proteinExistence type="predicted"/>
<organism evidence="2 3">
    <name type="scientific">Paenibacillus riograndensis</name>
    <dbReference type="NCBI Taxonomy" id="483937"/>
    <lineage>
        <taxon>Bacteria</taxon>
        <taxon>Bacillati</taxon>
        <taxon>Bacillota</taxon>
        <taxon>Bacilli</taxon>
        <taxon>Bacillales</taxon>
        <taxon>Paenibacillaceae</taxon>
        <taxon>Paenibacillus</taxon>
        <taxon>Paenibacillus sonchi group</taxon>
    </lineage>
</organism>
<keyword evidence="1" id="KW-0732">Signal</keyword>
<accession>A0A132UB77</accession>
<dbReference type="RefSeq" id="WP_060819696.1">
    <property type="nucleotide sequence ID" value="NZ_LIRB01000097.1"/>
</dbReference>
<protein>
    <submittedName>
        <fullName evidence="2">Uncharacterized protein</fullName>
    </submittedName>
</protein>
<sequence>MKIRKYRLLSWFGVLAVMSCISLTVVNAQSKTAANLERKIKILEKVQIKESYTQVLIGKLESDWPKLFTAKSVDDLFNKYAFTTWYINDEARTRLKSQLKNHPYYLEYEQLLKKGLLPAKQANLKDLKIDSYSGDIIAVSGNYDVTLKDGTAKTFSVTLKAKKESLSYFYPMFNIEEGEGIATESKEEELDLQYKFQLLNSIDTIRKLSEEQIYFLFDLKKDQ</sequence>
<dbReference type="Proteomes" id="UP000070475">
    <property type="component" value="Unassembled WGS sequence"/>
</dbReference>
<dbReference type="EMBL" id="LIRB01000097">
    <property type="protein sequence ID" value="KWX80626.1"/>
    <property type="molecule type" value="Genomic_DNA"/>
</dbReference>
<reference evidence="2 3" key="1">
    <citation type="submission" date="2015-08" db="EMBL/GenBank/DDBJ databases">
        <title>Genomes of Paenibacillus riograndensis.</title>
        <authorList>
            <person name="Sant'Anna F.H."/>
            <person name="Souza R."/>
            <person name="Ambrosini A."/>
            <person name="Bach E."/>
            <person name="Fernandes G."/>
            <person name="Balsanelli E."/>
            <person name="Baura V.A."/>
            <person name="Pedrosa F.O."/>
            <person name="Souza E.M."/>
            <person name="Passaglia L."/>
        </authorList>
    </citation>
    <scope>NUCLEOTIDE SEQUENCE [LARGE SCALE GENOMIC DNA]</scope>
    <source>
        <strain evidence="2 3">CAS34</strain>
    </source>
</reference>
<dbReference type="PATRIC" id="fig|483937.3.peg.5488"/>
<name>A0A132UB77_9BACL</name>
<feature type="chain" id="PRO_5038705908" evidence="1">
    <location>
        <begin position="29"/>
        <end position="223"/>
    </location>
</feature>
<feature type="signal peptide" evidence="1">
    <location>
        <begin position="1"/>
        <end position="28"/>
    </location>
</feature>
<dbReference type="AlphaFoldDB" id="A0A132UB77"/>
<dbReference type="PROSITE" id="PS51257">
    <property type="entry name" value="PROKAR_LIPOPROTEIN"/>
    <property type="match status" value="1"/>
</dbReference>